<evidence type="ECO:0000256" key="2">
    <source>
        <dbReference type="ARBA" id="ARBA00023235"/>
    </source>
</evidence>
<dbReference type="PANTHER" id="PTHR21600:SF56">
    <property type="entry name" value="TRNA PSEUDOURIDINE SYNTHASE C"/>
    <property type="match status" value="1"/>
</dbReference>
<dbReference type="AlphaFoldDB" id="A0A939DLB9"/>
<keyword evidence="2 11" id="KW-0413">Isomerase</keyword>
<evidence type="ECO:0000313" key="12">
    <source>
        <dbReference type="Proteomes" id="UP000664654"/>
    </source>
</evidence>
<protein>
    <recommendedName>
        <fullName evidence="6">tRNA pseudouridine synthase C</fullName>
        <ecNumber evidence="5">5.4.99.26</ecNumber>
    </recommendedName>
    <alternativeName>
        <fullName evidence="8">tRNA pseudouridine(65) synthase</fullName>
    </alternativeName>
    <alternativeName>
        <fullName evidence="9">tRNA pseudouridylate synthase C</fullName>
    </alternativeName>
    <alternativeName>
        <fullName evidence="7">tRNA-uridine isomerase C</fullName>
    </alternativeName>
</protein>
<gene>
    <name evidence="11" type="primary">truC</name>
    <name evidence="11" type="ORF">J0A66_06320</name>
</gene>
<proteinExistence type="predicted"/>
<dbReference type="Gene3D" id="3.30.2350.10">
    <property type="entry name" value="Pseudouridine synthase"/>
    <property type="match status" value="1"/>
</dbReference>
<keyword evidence="12" id="KW-1185">Reference proteome</keyword>
<evidence type="ECO:0000256" key="5">
    <source>
        <dbReference type="ARBA" id="ARBA00038943"/>
    </source>
</evidence>
<evidence type="ECO:0000259" key="10">
    <source>
        <dbReference type="Pfam" id="PF00849"/>
    </source>
</evidence>
<evidence type="ECO:0000256" key="3">
    <source>
        <dbReference type="ARBA" id="ARBA00036607"/>
    </source>
</evidence>
<sequence length="279" mass="32561">MSWQRTEALETVFQVLVEFDRLYQPLEQLQILYRDESLIAVNKPAGLLVHRSLIDKYETRFAVQALRDQIGQRVYPVHRLDKPTSGVLLFALNPEMARSMTELFTTGRVEKRYQALVRGFTPDEGMIDYPLREKLDKIADKRARKDKPAQPALSLYRTLQRFELPIPVRPYQSARYSLVELWPKTGRKHQLRRHMAHLRHPIVGDVNHGDGKHNAMVRDRFGFVGLALTACEMNFEHPRSRQMIKITCGTEDRFQALLAKWRDFGHSPPYIEPASQREE</sequence>
<dbReference type="SUPFAM" id="SSF55120">
    <property type="entry name" value="Pseudouridine synthase"/>
    <property type="match status" value="1"/>
</dbReference>
<dbReference type="EMBL" id="JAFKCV010000003">
    <property type="protein sequence ID" value="MBN7824839.1"/>
    <property type="molecule type" value="Genomic_DNA"/>
</dbReference>
<comment type="catalytic activity">
    <reaction evidence="3">
        <text>uridine(65) in tRNA = pseudouridine(65) in tRNA</text>
        <dbReference type="Rhea" id="RHEA:42536"/>
        <dbReference type="Rhea" id="RHEA-COMP:10103"/>
        <dbReference type="Rhea" id="RHEA-COMP:10104"/>
        <dbReference type="ChEBI" id="CHEBI:65314"/>
        <dbReference type="ChEBI" id="CHEBI:65315"/>
        <dbReference type="EC" id="5.4.99.26"/>
    </reaction>
</comment>
<dbReference type="InterPro" id="IPR020103">
    <property type="entry name" value="PsdUridine_synth_cat_dom_sf"/>
</dbReference>
<dbReference type="PANTHER" id="PTHR21600">
    <property type="entry name" value="MITOCHONDRIAL RNA PSEUDOURIDINE SYNTHASE"/>
    <property type="match status" value="1"/>
</dbReference>
<evidence type="ECO:0000256" key="9">
    <source>
        <dbReference type="ARBA" id="ARBA00043049"/>
    </source>
</evidence>
<evidence type="ECO:0000256" key="8">
    <source>
        <dbReference type="ARBA" id="ARBA00041975"/>
    </source>
</evidence>
<dbReference type="GO" id="GO:0008033">
    <property type="term" value="P:tRNA processing"/>
    <property type="evidence" value="ECO:0007669"/>
    <property type="project" value="UniProtKB-KW"/>
</dbReference>
<name>A0A939DLB9_9ALTE</name>
<dbReference type="InterPro" id="IPR050188">
    <property type="entry name" value="RluA_PseudoU_synthase"/>
</dbReference>
<evidence type="ECO:0000256" key="6">
    <source>
        <dbReference type="ARBA" id="ARBA00040675"/>
    </source>
</evidence>
<dbReference type="GO" id="GO:0160149">
    <property type="term" value="F:tRNA pseudouridine(65) synthase activity"/>
    <property type="evidence" value="ECO:0007669"/>
    <property type="project" value="UniProtKB-EC"/>
</dbReference>
<dbReference type="NCBIfam" id="NF008321">
    <property type="entry name" value="PRK11112.1"/>
    <property type="match status" value="1"/>
</dbReference>
<organism evidence="11 12">
    <name type="scientific">Bowmanella dokdonensis</name>
    <dbReference type="NCBI Taxonomy" id="751969"/>
    <lineage>
        <taxon>Bacteria</taxon>
        <taxon>Pseudomonadati</taxon>
        <taxon>Pseudomonadota</taxon>
        <taxon>Gammaproteobacteria</taxon>
        <taxon>Alteromonadales</taxon>
        <taxon>Alteromonadaceae</taxon>
        <taxon>Bowmanella</taxon>
    </lineage>
</organism>
<dbReference type="PROSITE" id="PS01129">
    <property type="entry name" value="PSI_RLU"/>
    <property type="match status" value="1"/>
</dbReference>
<accession>A0A939DLB9</accession>
<comment type="caution">
    <text evidence="11">The sequence shown here is derived from an EMBL/GenBank/DDBJ whole genome shotgun (WGS) entry which is preliminary data.</text>
</comment>
<evidence type="ECO:0000313" key="11">
    <source>
        <dbReference type="EMBL" id="MBN7824839.1"/>
    </source>
</evidence>
<dbReference type="InterPro" id="IPR006224">
    <property type="entry name" value="PsdUridine_synth_RluA-like_CS"/>
</dbReference>
<reference evidence="11" key="1">
    <citation type="submission" date="2021-03" db="EMBL/GenBank/DDBJ databases">
        <title>novel species isolated from a fishpond in China.</title>
        <authorList>
            <person name="Lu H."/>
            <person name="Cai Z."/>
        </authorList>
    </citation>
    <scope>NUCLEOTIDE SEQUENCE</scope>
    <source>
        <strain evidence="11">JCM 30855</strain>
    </source>
</reference>
<dbReference type="Pfam" id="PF00849">
    <property type="entry name" value="PseudoU_synth_2"/>
    <property type="match status" value="1"/>
</dbReference>
<dbReference type="GO" id="GO:0000455">
    <property type="term" value="P:enzyme-directed rRNA pseudouridine synthesis"/>
    <property type="evidence" value="ECO:0007669"/>
    <property type="project" value="TreeGrafter"/>
</dbReference>
<dbReference type="Proteomes" id="UP000664654">
    <property type="component" value="Unassembled WGS sequence"/>
</dbReference>
<dbReference type="InterPro" id="IPR006145">
    <property type="entry name" value="PsdUridine_synth_RsuA/RluA"/>
</dbReference>
<feature type="domain" description="Pseudouridine synthase RsuA/RluA-like" evidence="10">
    <location>
        <begin position="38"/>
        <end position="197"/>
    </location>
</feature>
<evidence type="ECO:0000256" key="4">
    <source>
        <dbReference type="ARBA" id="ARBA00037670"/>
    </source>
</evidence>
<comment type="function">
    <text evidence="4">Responsible for synthesis of pseudouridine from uracil-65 in transfer RNAs.</text>
</comment>
<dbReference type="GO" id="GO:0003723">
    <property type="term" value="F:RNA binding"/>
    <property type="evidence" value="ECO:0007669"/>
    <property type="project" value="InterPro"/>
</dbReference>
<evidence type="ECO:0000256" key="7">
    <source>
        <dbReference type="ARBA" id="ARBA00041803"/>
    </source>
</evidence>
<evidence type="ECO:0000256" key="1">
    <source>
        <dbReference type="ARBA" id="ARBA00022694"/>
    </source>
</evidence>
<keyword evidence="1" id="KW-0819">tRNA processing</keyword>
<dbReference type="EC" id="5.4.99.26" evidence="5"/>